<evidence type="ECO:0000313" key="7">
    <source>
        <dbReference type="Proteomes" id="UP000067689"/>
    </source>
</evidence>
<dbReference type="GO" id="GO:0003700">
    <property type="term" value="F:DNA-binding transcription factor activity"/>
    <property type="evidence" value="ECO:0007669"/>
    <property type="project" value="TreeGrafter"/>
</dbReference>
<dbReference type="Gene3D" id="1.10.10.60">
    <property type="entry name" value="Homeodomain-like"/>
    <property type="match status" value="1"/>
</dbReference>
<dbReference type="InterPro" id="IPR009057">
    <property type="entry name" value="Homeodomain-like_sf"/>
</dbReference>
<evidence type="ECO:0000256" key="2">
    <source>
        <dbReference type="ARBA" id="ARBA00023125"/>
    </source>
</evidence>
<dbReference type="InterPro" id="IPR041678">
    <property type="entry name" value="TetR_C_16"/>
</dbReference>
<dbReference type="EMBL" id="CP011502">
    <property type="protein sequence ID" value="ALX05806.1"/>
    <property type="molecule type" value="Genomic_DNA"/>
</dbReference>
<evidence type="ECO:0000313" key="6">
    <source>
        <dbReference type="EMBL" id="ALX05806.1"/>
    </source>
</evidence>
<protein>
    <submittedName>
        <fullName evidence="6">TetR family transcriptional regulator</fullName>
    </submittedName>
</protein>
<gene>
    <name evidence="6" type="ORF">AERYTH_14440</name>
</gene>
<dbReference type="AlphaFoldDB" id="A0A0U4CD61"/>
<evidence type="ECO:0000256" key="4">
    <source>
        <dbReference type="PROSITE-ProRule" id="PRU00335"/>
    </source>
</evidence>
<feature type="DNA-binding region" description="H-T-H motif" evidence="4">
    <location>
        <begin position="35"/>
        <end position="54"/>
    </location>
</feature>
<accession>A0A0U4CD61</accession>
<sequence length="185" mass="20035">MTDSQPTRAQRREATAARILEAAQEEFGTHGDGATIRGIARRAGVDPSLVLQHYGSKQALFALAVRPVDDLDHDDVPRHLEEVLDVRLHELPAPTRALLRSMLTSPQAAEVMSTYLQERAATLAATMDDEQAATRAALVVSSIMGVTIARHFLDLPGLADASGSDLAELVERWLEPGPDRPARQG</sequence>
<dbReference type="Pfam" id="PF00440">
    <property type="entry name" value="TetR_N"/>
    <property type="match status" value="1"/>
</dbReference>
<dbReference type="Pfam" id="PF17920">
    <property type="entry name" value="TetR_C_16"/>
    <property type="match status" value="1"/>
</dbReference>
<evidence type="ECO:0000259" key="5">
    <source>
        <dbReference type="PROSITE" id="PS50977"/>
    </source>
</evidence>
<dbReference type="SUPFAM" id="SSF48498">
    <property type="entry name" value="Tetracyclin repressor-like, C-terminal domain"/>
    <property type="match status" value="1"/>
</dbReference>
<evidence type="ECO:0000256" key="1">
    <source>
        <dbReference type="ARBA" id="ARBA00023015"/>
    </source>
</evidence>
<dbReference type="InterPro" id="IPR001647">
    <property type="entry name" value="HTH_TetR"/>
</dbReference>
<dbReference type="InterPro" id="IPR036271">
    <property type="entry name" value="Tet_transcr_reg_TetR-rel_C_sf"/>
</dbReference>
<dbReference type="InterPro" id="IPR050109">
    <property type="entry name" value="HTH-type_TetR-like_transc_reg"/>
</dbReference>
<dbReference type="PRINTS" id="PR00455">
    <property type="entry name" value="HTHTETR"/>
</dbReference>
<feature type="domain" description="HTH tetR-type" evidence="5">
    <location>
        <begin position="13"/>
        <end position="72"/>
    </location>
</feature>
<keyword evidence="1" id="KW-0805">Transcription regulation</keyword>
<dbReference type="SUPFAM" id="SSF46689">
    <property type="entry name" value="Homeodomain-like"/>
    <property type="match status" value="1"/>
</dbReference>
<evidence type="ECO:0000256" key="3">
    <source>
        <dbReference type="ARBA" id="ARBA00023163"/>
    </source>
</evidence>
<dbReference type="PATRIC" id="fig|2041.4.peg.3013"/>
<organism evidence="6 7">
    <name type="scientific">Aeromicrobium erythreum</name>
    <dbReference type="NCBI Taxonomy" id="2041"/>
    <lineage>
        <taxon>Bacteria</taxon>
        <taxon>Bacillati</taxon>
        <taxon>Actinomycetota</taxon>
        <taxon>Actinomycetes</taxon>
        <taxon>Propionibacteriales</taxon>
        <taxon>Nocardioidaceae</taxon>
        <taxon>Aeromicrobium</taxon>
    </lineage>
</organism>
<dbReference type="PROSITE" id="PS50977">
    <property type="entry name" value="HTH_TETR_2"/>
    <property type="match status" value="1"/>
</dbReference>
<dbReference type="RefSeq" id="WP_067860165.1">
    <property type="nucleotide sequence ID" value="NZ_CP011502.1"/>
</dbReference>
<keyword evidence="3" id="KW-0804">Transcription</keyword>
<dbReference type="PANTHER" id="PTHR30055:SF234">
    <property type="entry name" value="HTH-TYPE TRANSCRIPTIONAL REGULATOR BETI"/>
    <property type="match status" value="1"/>
</dbReference>
<keyword evidence="2 4" id="KW-0238">DNA-binding</keyword>
<name>A0A0U4CD61_9ACTN</name>
<dbReference type="PANTHER" id="PTHR30055">
    <property type="entry name" value="HTH-TYPE TRANSCRIPTIONAL REGULATOR RUTR"/>
    <property type="match status" value="1"/>
</dbReference>
<reference evidence="6 7" key="1">
    <citation type="journal article" date="1991" name="Int. J. Syst. Bacteriol.">
        <title>Description of the erythromycin-producing bacterium Arthrobacter sp. strain NRRL B-3381 as Aeromicrobium erythreum gen. nov., sp. nov.</title>
        <authorList>
            <person name="Miller E.S."/>
            <person name="Woese C.R."/>
            <person name="Brenner S."/>
        </authorList>
    </citation>
    <scope>NUCLEOTIDE SEQUENCE [LARGE SCALE GENOMIC DNA]</scope>
    <source>
        <strain evidence="6 7">AR18</strain>
    </source>
</reference>
<dbReference type="Proteomes" id="UP000067689">
    <property type="component" value="Chromosome"/>
</dbReference>
<dbReference type="Gene3D" id="1.10.357.10">
    <property type="entry name" value="Tetracycline Repressor, domain 2"/>
    <property type="match status" value="1"/>
</dbReference>
<dbReference type="GO" id="GO:0000976">
    <property type="term" value="F:transcription cis-regulatory region binding"/>
    <property type="evidence" value="ECO:0007669"/>
    <property type="project" value="TreeGrafter"/>
</dbReference>
<proteinExistence type="predicted"/>
<dbReference type="OrthoDB" id="3210235at2"/>
<keyword evidence="7" id="KW-1185">Reference proteome</keyword>
<dbReference type="KEGG" id="aer:AERYTH_14440"/>